<evidence type="ECO:0000256" key="4">
    <source>
        <dbReference type="SAM" id="Phobius"/>
    </source>
</evidence>
<feature type="compositionally biased region" description="Polar residues" evidence="3">
    <location>
        <begin position="102"/>
        <end position="116"/>
    </location>
</feature>
<sequence>MPPPLDPPTTDIAPSSRPASEVVLKSAEIKSPKLPSTPLLSSSSLSPSRMLRHRKAARSIHQLANNSGSISSSSTPASQPTKSDQSRLTPTNPGEPAVQGTPHRTVQRKPSFSSVRNHVPAHIKISPPSLKAVISPDPSLPQKPPLPTVNITTGTETGDAPSVGDASSGSGSGSGSNDDIEFDWEEDKIEKSDTDDTDTSLTRDIQDDVCCSALQRHVHPFVIRLVFNLLLLTFYAAPVIVQRSMTRERHHRHNSNAIILIVDGGRPYMAVMLGLHLGYFLIQILVRFLFKLAYRCGSIRYKLKLETHDSLVPGVGRSVWLGTLALAWYLIVEKPTCVIARHGHESEAEGSVVDLTCRRWVFWWVTRFLAGIQLTNVLYLLKRYAMQSISDRFDQDSSRLMEAHFQGYVLEALEKIKRANKVMMNHGGGGGYLHSAQHYGSHLHLNHHRWGEGTKHLTWSTTNSACASQAGGNGGKSPLASQPTSAVDEKPPTAGILAADQQQMLVRTRISTWQLLKNSVEKRRQRHLKRRAENSSTGTGAGSRRGGGGSTPSGPNSATTRSRRKGSASPSGSILDTDKEHEDDSQEFMGKRKKTRMIDSLRNKPIENPYKKARQLWERLCPNHRNYLERVDLEGGRFTKKKLDRIWKLFDPNGGDTITRAMFKKEAGVSPSSPIYSNGSNNLLGIVDIVNLRKSVTTTHKAFENAMAKLDMLFNLLWIFSAIIAFLVVYDVGVQQYAVGVSSLVVGCAFVTGSSAKNAFESMIFIFVMGAFYTILNMHILTTEMKRGDGMHVFSPNYVLARRNINNLSRSSDHVENVYMDIPLFSTGRTVQRLKQRIQAYCEGEAVADFVKIDVILNATNSHTKDGTSKACLQLLFRVFHRGRWVDAEFAPRKLKAVLFLRGVLNELEQEDLRDLLLVRQSLNAVVATTSGTASAGGGGGGGGEGGGNGNSGSGGGLTGPIVNEASEIVVPGGYTVSHCGLGLGVAGTGIGVAEHRAPTTVTSPVHSSLTQRSDAQSQYQDELTRHAATSIYLAQEAPTLGHLHQQHPLEPTAHTRPQGLGLPQQAPIQTPRQISTHTTTTTSTHEAPEARHVLVSETVQLSTNGANFQPFPNGFHFQR</sequence>
<feature type="region of interest" description="Disordered" evidence="3">
    <location>
        <begin position="931"/>
        <end position="959"/>
    </location>
</feature>
<accession>A0A9P5SEI0</accession>
<comment type="subcellular location">
    <subcellularLocation>
        <location evidence="1">Membrane</location>
        <topology evidence="1">Multi-pass membrane protein</topology>
    </subcellularLocation>
</comment>
<reference evidence="5" key="1">
    <citation type="journal article" date="2020" name="Fungal Divers.">
        <title>Resolving the Mortierellaceae phylogeny through synthesis of multi-gene phylogenetics and phylogenomics.</title>
        <authorList>
            <person name="Vandepol N."/>
            <person name="Liber J."/>
            <person name="Desiro A."/>
            <person name="Na H."/>
            <person name="Kennedy M."/>
            <person name="Barry K."/>
            <person name="Grigoriev I.V."/>
            <person name="Miller A.N."/>
            <person name="O'Donnell K."/>
            <person name="Stajich J.E."/>
            <person name="Bonito G."/>
        </authorList>
    </citation>
    <scope>NUCLEOTIDE SEQUENCE</scope>
    <source>
        <strain evidence="5">NVP1</strain>
    </source>
</reference>
<feature type="compositionally biased region" description="Gly residues" evidence="3">
    <location>
        <begin position="539"/>
        <end position="551"/>
    </location>
</feature>
<dbReference type="PANTHER" id="PTHR31618">
    <property type="entry name" value="MECHANOSENSITIVE ION CHANNEL PROTEIN 5"/>
    <property type="match status" value="1"/>
</dbReference>
<feature type="transmembrane region" description="Helical" evidence="4">
    <location>
        <begin position="268"/>
        <end position="290"/>
    </location>
</feature>
<name>A0A9P5SEI0_9FUNG</name>
<evidence type="ECO:0000256" key="1">
    <source>
        <dbReference type="ARBA" id="ARBA00004141"/>
    </source>
</evidence>
<dbReference type="GO" id="GO:0005886">
    <property type="term" value="C:plasma membrane"/>
    <property type="evidence" value="ECO:0007669"/>
    <property type="project" value="TreeGrafter"/>
</dbReference>
<feature type="transmembrane region" description="Helical" evidence="4">
    <location>
        <begin position="712"/>
        <end position="730"/>
    </location>
</feature>
<evidence type="ECO:0000256" key="2">
    <source>
        <dbReference type="ARBA" id="ARBA00008017"/>
    </source>
</evidence>
<dbReference type="EMBL" id="JAAAUY010000694">
    <property type="protein sequence ID" value="KAF9327168.1"/>
    <property type="molecule type" value="Genomic_DNA"/>
</dbReference>
<keyword evidence="4" id="KW-0472">Membrane</keyword>
<feature type="transmembrane region" description="Helical" evidence="4">
    <location>
        <begin position="361"/>
        <end position="381"/>
    </location>
</feature>
<feature type="region of interest" description="Disordered" evidence="3">
    <location>
        <begin position="521"/>
        <end position="599"/>
    </location>
</feature>
<keyword evidence="4" id="KW-0812">Transmembrane</keyword>
<feature type="transmembrane region" description="Helical" evidence="4">
    <location>
        <begin position="311"/>
        <end position="331"/>
    </location>
</feature>
<dbReference type="GO" id="GO:0006820">
    <property type="term" value="P:monoatomic anion transport"/>
    <property type="evidence" value="ECO:0007669"/>
    <property type="project" value="TreeGrafter"/>
</dbReference>
<feature type="region of interest" description="Disordered" evidence="3">
    <location>
        <begin position="468"/>
        <end position="491"/>
    </location>
</feature>
<keyword evidence="4" id="KW-1133">Transmembrane helix</keyword>
<protein>
    <submittedName>
        <fullName evidence="5">Uncharacterized protein</fullName>
    </submittedName>
</protein>
<gene>
    <name evidence="5" type="ORF">BG006_009486</name>
</gene>
<organism evidence="5 6">
    <name type="scientific">Podila minutissima</name>
    <dbReference type="NCBI Taxonomy" id="64525"/>
    <lineage>
        <taxon>Eukaryota</taxon>
        <taxon>Fungi</taxon>
        <taxon>Fungi incertae sedis</taxon>
        <taxon>Mucoromycota</taxon>
        <taxon>Mortierellomycotina</taxon>
        <taxon>Mortierellomycetes</taxon>
        <taxon>Mortierellales</taxon>
        <taxon>Mortierellaceae</taxon>
        <taxon>Podila</taxon>
    </lineage>
</organism>
<dbReference type="Proteomes" id="UP000696485">
    <property type="component" value="Unassembled WGS sequence"/>
</dbReference>
<dbReference type="GO" id="GO:0008381">
    <property type="term" value="F:mechanosensitive monoatomic ion channel activity"/>
    <property type="evidence" value="ECO:0007669"/>
    <property type="project" value="TreeGrafter"/>
</dbReference>
<feature type="compositionally biased region" description="Gly residues" evidence="3">
    <location>
        <begin position="935"/>
        <end position="959"/>
    </location>
</feature>
<feature type="transmembrane region" description="Helical" evidence="4">
    <location>
        <begin position="763"/>
        <end position="781"/>
    </location>
</feature>
<comment type="similarity">
    <text evidence="2">Belongs to the MscS (TC 1.A.23) family.</text>
</comment>
<feature type="compositionally biased region" description="Low complexity" evidence="3">
    <location>
        <begin position="67"/>
        <end position="83"/>
    </location>
</feature>
<feature type="compositionally biased region" description="Low complexity" evidence="3">
    <location>
        <begin position="32"/>
        <end position="48"/>
    </location>
</feature>
<dbReference type="InterPro" id="IPR016688">
    <property type="entry name" value="MscS-like_plants/fungi"/>
</dbReference>
<evidence type="ECO:0000256" key="3">
    <source>
        <dbReference type="SAM" id="MobiDB-lite"/>
    </source>
</evidence>
<dbReference type="PANTHER" id="PTHR31618:SF1">
    <property type="entry name" value="EF-HAND DOMAIN-CONTAINING PROTEIN"/>
    <property type="match status" value="1"/>
</dbReference>
<evidence type="ECO:0000313" key="6">
    <source>
        <dbReference type="Proteomes" id="UP000696485"/>
    </source>
</evidence>
<feature type="compositionally biased region" description="Pro residues" evidence="3">
    <location>
        <begin position="138"/>
        <end position="147"/>
    </location>
</feature>
<comment type="caution">
    <text evidence="5">The sequence shown here is derived from an EMBL/GenBank/DDBJ whole genome shotgun (WGS) entry which is preliminary data.</text>
</comment>
<dbReference type="AlphaFoldDB" id="A0A9P5SEI0"/>
<keyword evidence="6" id="KW-1185">Reference proteome</keyword>
<proteinExistence type="inferred from homology"/>
<feature type="transmembrane region" description="Helical" evidence="4">
    <location>
        <begin position="736"/>
        <end position="756"/>
    </location>
</feature>
<feature type="region of interest" description="Disordered" evidence="3">
    <location>
        <begin position="1"/>
        <end position="180"/>
    </location>
</feature>
<evidence type="ECO:0000313" key="5">
    <source>
        <dbReference type="EMBL" id="KAF9327168.1"/>
    </source>
</evidence>